<evidence type="ECO:0000313" key="1">
    <source>
        <dbReference type="EMBL" id="KYP78592.1"/>
    </source>
</evidence>
<dbReference type="AlphaFoldDB" id="A0A151UH23"/>
<protein>
    <recommendedName>
        <fullName evidence="3">UBN2 domain-containing protein</fullName>
    </recommendedName>
</protein>
<evidence type="ECO:0000313" key="2">
    <source>
        <dbReference type="Proteomes" id="UP000075243"/>
    </source>
</evidence>
<dbReference type="Proteomes" id="UP000075243">
    <property type="component" value="Unassembled WGS sequence"/>
</dbReference>
<dbReference type="Gramene" id="C.cajan_42995.t">
    <property type="protein sequence ID" value="C.cajan_42995.t.cds1"/>
    <property type="gene ID" value="C.cajan_42995"/>
</dbReference>
<sequence>MKENETVGKMFGRFQIILDGLKSLGTEFCKAQNNLKILDSLPKIWEPKATIILNAHDLKILTLYKLLGALRVHEVHLNNRDHLKENDYVALSSDESSKKKKKKKKKVKL</sequence>
<reference evidence="1" key="1">
    <citation type="journal article" date="2012" name="Nat. Biotechnol.">
        <title>Draft genome sequence of pigeonpea (Cajanus cajan), an orphan legume crop of resource-poor farmers.</title>
        <authorList>
            <person name="Varshney R.K."/>
            <person name="Chen W."/>
            <person name="Li Y."/>
            <person name="Bharti A.K."/>
            <person name="Saxena R.K."/>
            <person name="Schlueter J.A."/>
            <person name="Donoghue M.T."/>
            <person name="Azam S."/>
            <person name="Fan G."/>
            <person name="Whaley A.M."/>
            <person name="Farmer A.D."/>
            <person name="Sheridan J."/>
            <person name="Iwata A."/>
            <person name="Tuteja R."/>
            <person name="Penmetsa R.V."/>
            <person name="Wu W."/>
            <person name="Upadhyaya H.D."/>
            <person name="Yang S.P."/>
            <person name="Shah T."/>
            <person name="Saxena K.B."/>
            <person name="Michael T."/>
            <person name="McCombie W.R."/>
            <person name="Yang B."/>
            <person name="Zhang G."/>
            <person name="Yang H."/>
            <person name="Wang J."/>
            <person name="Spillane C."/>
            <person name="Cook D.R."/>
            <person name="May G.D."/>
            <person name="Xu X."/>
            <person name="Jackson S.A."/>
        </authorList>
    </citation>
    <scope>NUCLEOTIDE SEQUENCE [LARGE SCALE GENOMIC DNA]</scope>
</reference>
<accession>A0A151UH23</accession>
<proteinExistence type="predicted"/>
<dbReference type="EMBL" id="AGCT01055104">
    <property type="protein sequence ID" value="KYP78592.1"/>
    <property type="molecule type" value="Genomic_DNA"/>
</dbReference>
<evidence type="ECO:0008006" key="3">
    <source>
        <dbReference type="Google" id="ProtNLM"/>
    </source>
</evidence>
<organism evidence="1 2">
    <name type="scientific">Cajanus cajan</name>
    <name type="common">Pigeon pea</name>
    <name type="synonym">Cajanus indicus</name>
    <dbReference type="NCBI Taxonomy" id="3821"/>
    <lineage>
        <taxon>Eukaryota</taxon>
        <taxon>Viridiplantae</taxon>
        <taxon>Streptophyta</taxon>
        <taxon>Embryophyta</taxon>
        <taxon>Tracheophyta</taxon>
        <taxon>Spermatophyta</taxon>
        <taxon>Magnoliopsida</taxon>
        <taxon>eudicotyledons</taxon>
        <taxon>Gunneridae</taxon>
        <taxon>Pentapetalae</taxon>
        <taxon>rosids</taxon>
        <taxon>fabids</taxon>
        <taxon>Fabales</taxon>
        <taxon>Fabaceae</taxon>
        <taxon>Papilionoideae</taxon>
        <taxon>50 kb inversion clade</taxon>
        <taxon>NPAAA clade</taxon>
        <taxon>indigoferoid/millettioid clade</taxon>
        <taxon>Phaseoleae</taxon>
        <taxon>Cajanus</taxon>
    </lineage>
</organism>
<gene>
    <name evidence="1" type="ORF">KK1_046164</name>
</gene>
<dbReference type="Pfam" id="PF14223">
    <property type="entry name" value="Retrotran_gag_2"/>
    <property type="match status" value="1"/>
</dbReference>
<name>A0A151UH23_CAJCA</name>
<comment type="caution">
    <text evidence="1">The sequence shown here is derived from an EMBL/GenBank/DDBJ whole genome shotgun (WGS) entry which is preliminary data.</text>
</comment>
<keyword evidence="2" id="KW-1185">Reference proteome</keyword>